<dbReference type="PANTHER" id="PTHR46430:SF3">
    <property type="entry name" value="ACTIVATOR OF C KINASE PROTEIN 1"/>
    <property type="match status" value="1"/>
</dbReference>
<dbReference type="OrthoDB" id="6691782at2"/>
<dbReference type="InterPro" id="IPR051726">
    <property type="entry name" value="Chitin_Synth_Reg"/>
</dbReference>
<keyword evidence="3" id="KW-1185">Reference proteome</keyword>
<protein>
    <submittedName>
        <fullName evidence="2">Sel1 repeat family protein</fullName>
    </submittedName>
</protein>
<gene>
    <name evidence="2" type="ORF">D7V20_02320</name>
</gene>
<organism evidence="2 3">
    <name type="scientific">Acinetobacter rongchengensis</name>
    <dbReference type="NCBI Taxonomy" id="2419601"/>
    <lineage>
        <taxon>Bacteria</taxon>
        <taxon>Pseudomonadati</taxon>
        <taxon>Pseudomonadota</taxon>
        <taxon>Gammaproteobacteria</taxon>
        <taxon>Moraxellales</taxon>
        <taxon>Moraxellaceae</taxon>
        <taxon>Acinetobacter</taxon>
    </lineage>
</organism>
<evidence type="ECO:0000313" key="2">
    <source>
        <dbReference type="EMBL" id="RKG40495.1"/>
    </source>
</evidence>
<evidence type="ECO:0000313" key="3">
    <source>
        <dbReference type="Proteomes" id="UP000280405"/>
    </source>
</evidence>
<dbReference type="SUPFAM" id="SSF81901">
    <property type="entry name" value="HCP-like"/>
    <property type="match status" value="1"/>
</dbReference>
<dbReference type="SMART" id="SM00671">
    <property type="entry name" value="SEL1"/>
    <property type="match status" value="1"/>
</dbReference>
<sequence length="133" mass="15678">MNLIKIIRMIWKSIMPLQHYVNNHTFMVSEVQNTYHRATAYEHLAANQRYRVGIENAFNQQLHHYQRNAIWFFLHAALKGYSRAQYKLGMLYLHGQLGLDSNILKAQKWLVLAANQGHVEAQNQLNALPFFRQ</sequence>
<name>A0A3A8F0W8_9GAMM</name>
<reference evidence="2 3" key="1">
    <citation type="submission" date="2018-09" db="EMBL/GenBank/DDBJ databases">
        <title>The draft genome of Acinetobacter spp. strains.</title>
        <authorList>
            <person name="Qin J."/>
            <person name="Feng Y."/>
            <person name="Zong Z."/>
        </authorList>
    </citation>
    <scope>NUCLEOTIDE SEQUENCE [LARGE SCALE GENOMIC DNA]</scope>
    <source>
        <strain evidence="2 3">WCHAc060115</strain>
    </source>
</reference>
<dbReference type="InterPro" id="IPR006597">
    <property type="entry name" value="Sel1-like"/>
</dbReference>
<dbReference type="PANTHER" id="PTHR46430">
    <property type="entry name" value="PROTEIN SKT5-RELATED"/>
    <property type="match status" value="1"/>
</dbReference>
<dbReference type="EMBL" id="RAXT01000002">
    <property type="protein sequence ID" value="RKG40495.1"/>
    <property type="molecule type" value="Genomic_DNA"/>
</dbReference>
<proteinExistence type="predicted"/>
<dbReference type="Proteomes" id="UP000280405">
    <property type="component" value="Unassembled WGS sequence"/>
</dbReference>
<evidence type="ECO:0000256" key="1">
    <source>
        <dbReference type="ARBA" id="ARBA00022737"/>
    </source>
</evidence>
<dbReference type="AlphaFoldDB" id="A0A3A8F0W8"/>
<accession>A0A3A8F0W8</accession>
<dbReference type="Gene3D" id="1.25.40.10">
    <property type="entry name" value="Tetratricopeptide repeat domain"/>
    <property type="match status" value="1"/>
</dbReference>
<dbReference type="Pfam" id="PF08238">
    <property type="entry name" value="Sel1"/>
    <property type="match status" value="1"/>
</dbReference>
<dbReference type="InterPro" id="IPR011990">
    <property type="entry name" value="TPR-like_helical_dom_sf"/>
</dbReference>
<comment type="caution">
    <text evidence="2">The sequence shown here is derived from an EMBL/GenBank/DDBJ whole genome shotgun (WGS) entry which is preliminary data.</text>
</comment>
<keyword evidence="1" id="KW-0677">Repeat</keyword>